<sequence length="338" mass="35773">MTQLDERAIEPIQVAKPRSRASRRGGLARTLAMKFFIGLTTIWLASTVVFAAVEVLPQDPAVTALGIESSAEQRALFREEHGLNDPPVTRYLRWAGGIVQGDFGTSIVSERPISDELGPRVYHTAILALGGVTLSVIVGLPLALIAGRRPGGPFDNTANLVSLTLHAVPEFGLGVVLAWFFASELDVLPLVSSGIDSGNPLGYVLPILTLGIMGVSYVYRFSRVGVIEAGQAPFVRSAALRGVSPRRVTTHHVLPVASSAVINVVALQAIVLLSGVVVVENVFAFPGLGTLLITAVESNDLPVIEAVAVVTSALLVAINLFADSLVVLLNPRTRRTRG</sequence>
<comment type="subcellular location">
    <subcellularLocation>
        <location evidence="1 7">Cell membrane</location>
        <topology evidence="1 7">Multi-pass membrane protein</topology>
    </subcellularLocation>
</comment>
<dbReference type="EMBL" id="AJYC02000090">
    <property type="protein sequence ID" value="EKT79077.1"/>
    <property type="molecule type" value="Genomic_DNA"/>
</dbReference>
<keyword evidence="3" id="KW-1003">Cell membrane</keyword>
<evidence type="ECO:0000256" key="4">
    <source>
        <dbReference type="ARBA" id="ARBA00022692"/>
    </source>
</evidence>
<evidence type="ECO:0000313" key="9">
    <source>
        <dbReference type="EMBL" id="EKT79077.1"/>
    </source>
</evidence>
<evidence type="ECO:0000256" key="2">
    <source>
        <dbReference type="ARBA" id="ARBA00022448"/>
    </source>
</evidence>
<dbReference type="Proteomes" id="UP000005951">
    <property type="component" value="Unassembled WGS sequence"/>
</dbReference>
<dbReference type="PANTHER" id="PTHR43163:SF3">
    <property type="entry name" value="PEPTIDE ABC TRANSPORTER PERMEASE PROTEIN"/>
    <property type="match status" value="1"/>
</dbReference>
<proteinExistence type="inferred from homology"/>
<feature type="transmembrane region" description="Helical" evidence="7">
    <location>
        <begin position="31"/>
        <end position="53"/>
    </location>
</feature>
<dbReference type="GO" id="GO:0055085">
    <property type="term" value="P:transmembrane transport"/>
    <property type="evidence" value="ECO:0007669"/>
    <property type="project" value="InterPro"/>
</dbReference>
<evidence type="ECO:0000256" key="7">
    <source>
        <dbReference type="RuleBase" id="RU363032"/>
    </source>
</evidence>
<name>K8XLE8_RHOOP</name>
<dbReference type="Gene3D" id="1.10.3720.10">
    <property type="entry name" value="MetI-like"/>
    <property type="match status" value="1"/>
</dbReference>
<comment type="similarity">
    <text evidence="7">Belongs to the binding-protein-dependent transport system permease family.</text>
</comment>
<dbReference type="Pfam" id="PF00528">
    <property type="entry name" value="BPD_transp_1"/>
    <property type="match status" value="1"/>
</dbReference>
<keyword evidence="6 7" id="KW-0472">Membrane</keyword>
<feature type="transmembrane region" description="Helical" evidence="7">
    <location>
        <begin position="201"/>
        <end position="219"/>
    </location>
</feature>
<keyword evidence="2 7" id="KW-0813">Transport</keyword>
<evidence type="ECO:0000313" key="10">
    <source>
        <dbReference type="Proteomes" id="UP000005951"/>
    </source>
</evidence>
<dbReference type="AlphaFoldDB" id="K8XLE8"/>
<feature type="transmembrane region" description="Helical" evidence="7">
    <location>
        <begin position="306"/>
        <end position="329"/>
    </location>
</feature>
<feature type="transmembrane region" description="Helical" evidence="7">
    <location>
        <begin position="121"/>
        <end position="146"/>
    </location>
</feature>
<evidence type="ECO:0000256" key="6">
    <source>
        <dbReference type="ARBA" id="ARBA00023136"/>
    </source>
</evidence>
<dbReference type="InterPro" id="IPR035906">
    <property type="entry name" value="MetI-like_sf"/>
</dbReference>
<dbReference type="CDD" id="cd06261">
    <property type="entry name" value="TM_PBP2"/>
    <property type="match status" value="1"/>
</dbReference>
<dbReference type="GO" id="GO:0005886">
    <property type="term" value="C:plasma membrane"/>
    <property type="evidence" value="ECO:0007669"/>
    <property type="project" value="UniProtKB-SubCell"/>
</dbReference>
<dbReference type="PROSITE" id="PS50928">
    <property type="entry name" value="ABC_TM1"/>
    <property type="match status" value="1"/>
</dbReference>
<evidence type="ECO:0000256" key="1">
    <source>
        <dbReference type="ARBA" id="ARBA00004651"/>
    </source>
</evidence>
<reference evidence="9 10" key="1">
    <citation type="journal article" date="2013" name="Genome Announc.">
        <title>Draft Genome Sequence of Rhodococcus opacus Strain M213 Shows a Diverse Catabolic Potential.</title>
        <authorList>
            <person name="Pathak A."/>
            <person name="Green S.J."/>
            <person name="Ogram A."/>
            <person name="Chauhan A."/>
        </authorList>
    </citation>
    <scope>NUCLEOTIDE SEQUENCE [LARGE SCALE GENOMIC DNA]</scope>
    <source>
        <strain evidence="9 10">M213</strain>
    </source>
</reference>
<dbReference type="InterPro" id="IPR000515">
    <property type="entry name" value="MetI-like"/>
</dbReference>
<feature type="transmembrane region" description="Helical" evidence="7">
    <location>
        <begin position="158"/>
        <end position="181"/>
    </location>
</feature>
<dbReference type="InterPro" id="IPR045621">
    <property type="entry name" value="BPD_transp_1_N"/>
</dbReference>
<accession>K8XLE8</accession>
<organism evidence="9 10">
    <name type="scientific">Rhodococcus opacus M213</name>
    <dbReference type="NCBI Taxonomy" id="1129896"/>
    <lineage>
        <taxon>Bacteria</taxon>
        <taxon>Bacillati</taxon>
        <taxon>Actinomycetota</taxon>
        <taxon>Actinomycetes</taxon>
        <taxon>Mycobacteriales</taxon>
        <taxon>Nocardiaceae</taxon>
        <taxon>Rhodococcus</taxon>
    </lineage>
</organism>
<evidence type="ECO:0000256" key="3">
    <source>
        <dbReference type="ARBA" id="ARBA00022475"/>
    </source>
</evidence>
<protein>
    <submittedName>
        <fullName evidence="9">Oligopeptide/dipeptide ABC transporter permease</fullName>
    </submittedName>
</protein>
<dbReference type="SUPFAM" id="SSF161098">
    <property type="entry name" value="MetI-like"/>
    <property type="match status" value="1"/>
</dbReference>
<evidence type="ECO:0000256" key="5">
    <source>
        <dbReference type="ARBA" id="ARBA00022989"/>
    </source>
</evidence>
<dbReference type="PANTHER" id="PTHR43163">
    <property type="entry name" value="DIPEPTIDE TRANSPORT SYSTEM PERMEASE PROTEIN DPPB-RELATED"/>
    <property type="match status" value="1"/>
</dbReference>
<gene>
    <name evidence="9" type="ORF">WSS_A29354</name>
</gene>
<keyword evidence="5 7" id="KW-1133">Transmembrane helix</keyword>
<evidence type="ECO:0000259" key="8">
    <source>
        <dbReference type="PROSITE" id="PS50928"/>
    </source>
</evidence>
<dbReference type="Pfam" id="PF19300">
    <property type="entry name" value="BPD_transp_1_N"/>
    <property type="match status" value="1"/>
</dbReference>
<keyword evidence="4 7" id="KW-0812">Transmembrane</keyword>
<feature type="domain" description="ABC transmembrane type-1" evidence="8">
    <location>
        <begin position="121"/>
        <end position="322"/>
    </location>
</feature>
<comment type="caution">
    <text evidence="9">The sequence shown here is derived from an EMBL/GenBank/DDBJ whole genome shotgun (WGS) entry which is preliminary data.</text>
</comment>